<dbReference type="PANTHER" id="PTHR36933:SF1">
    <property type="entry name" value="SLL0788 PROTEIN"/>
    <property type="match status" value="1"/>
</dbReference>
<organism evidence="2 3">
    <name type="scientific">Almyronema epifaneia S1</name>
    <dbReference type="NCBI Taxonomy" id="2991925"/>
    <lineage>
        <taxon>Bacteria</taxon>
        <taxon>Bacillati</taxon>
        <taxon>Cyanobacteriota</taxon>
        <taxon>Cyanophyceae</taxon>
        <taxon>Nodosilineales</taxon>
        <taxon>Nodosilineaceae</taxon>
        <taxon>Almyronema</taxon>
        <taxon>Almyronema epifaneia</taxon>
    </lineage>
</organism>
<dbReference type="Proteomes" id="UP001600165">
    <property type="component" value="Unassembled WGS sequence"/>
</dbReference>
<dbReference type="RefSeq" id="WP_377964780.1">
    <property type="nucleotide sequence ID" value="NZ_JBHZOL010000071.1"/>
</dbReference>
<name>A0ABW6IEY6_9CYAN</name>
<protein>
    <submittedName>
        <fullName evidence="2">DUF305 domain-containing protein</fullName>
    </submittedName>
</protein>
<dbReference type="InterPro" id="IPR012347">
    <property type="entry name" value="Ferritin-like"/>
</dbReference>
<sequence length="220" mass="24089">MRLKRALALGGLGSFLVGSGVLTGCNSLSSQVPTLPTSSIHHPAVDHAMTMDLGPKDADFDLRFIDGMILHHQGAIAMAEAALQNSQRDQVKQLAQAIIAAQQSEISQLQQWRQAWYPNAGSEPVMYHAQMGHTMAMTPEMQVAMRMDGGLGEADADFDLRFIDGMIPHHEGALAMAKQVIENSDRPELKALAQAILATQQSEIDQMNQWRQDWYGQPAS</sequence>
<dbReference type="PROSITE" id="PS51257">
    <property type="entry name" value="PROKAR_LIPOPROTEIN"/>
    <property type="match status" value="1"/>
</dbReference>
<dbReference type="PANTHER" id="PTHR36933">
    <property type="entry name" value="SLL0788 PROTEIN"/>
    <property type="match status" value="1"/>
</dbReference>
<dbReference type="EMBL" id="JBHZOL010000071">
    <property type="protein sequence ID" value="MFE4106738.1"/>
    <property type="molecule type" value="Genomic_DNA"/>
</dbReference>
<reference evidence="2 3" key="1">
    <citation type="submission" date="2024-10" db="EMBL/GenBank/DDBJ databases">
        <authorList>
            <person name="Ratan Roy A."/>
            <person name="Morales Sandoval P.H."/>
            <person name="De Los Santos Villalobos S."/>
            <person name="Chakraborty S."/>
            <person name="Mukherjee J."/>
        </authorList>
    </citation>
    <scope>NUCLEOTIDE SEQUENCE [LARGE SCALE GENOMIC DNA]</scope>
    <source>
        <strain evidence="2 3">S1</strain>
    </source>
</reference>
<keyword evidence="3" id="KW-1185">Reference proteome</keyword>
<feature type="domain" description="DUF305" evidence="1">
    <location>
        <begin position="61"/>
        <end position="210"/>
    </location>
</feature>
<dbReference type="Pfam" id="PF03713">
    <property type="entry name" value="DUF305"/>
    <property type="match status" value="1"/>
</dbReference>
<evidence type="ECO:0000313" key="2">
    <source>
        <dbReference type="EMBL" id="MFE4106738.1"/>
    </source>
</evidence>
<accession>A0ABW6IEY6</accession>
<proteinExistence type="predicted"/>
<evidence type="ECO:0000259" key="1">
    <source>
        <dbReference type="Pfam" id="PF03713"/>
    </source>
</evidence>
<comment type="caution">
    <text evidence="2">The sequence shown here is derived from an EMBL/GenBank/DDBJ whole genome shotgun (WGS) entry which is preliminary data.</text>
</comment>
<dbReference type="InterPro" id="IPR005183">
    <property type="entry name" value="DUF305_CopM-like"/>
</dbReference>
<evidence type="ECO:0000313" key="3">
    <source>
        <dbReference type="Proteomes" id="UP001600165"/>
    </source>
</evidence>
<dbReference type="Gene3D" id="1.20.1260.10">
    <property type="match status" value="1"/>
</dbReference>
<gene>
    <name evidence="2" type="ORF">ACFVKH_10655</name>
</gene>